<keyword evidence="2 8" id="KW-1277">Toxin-antitoxin system</keyword>
<dbReference type="InterPro" id="IPR002716">
    <property type="entry name" value="PIN_dom"/>
</dbReference>
<dbReference type="CDD" id="cd18746">
    <property type="entry name" value="PIN_VapC4-5_FitB-like"/>
    <property type="match status" value="1"/>
</dbReference>
<evidence type="ECO:0000256" key="8">
    <source>
        <dbReference type="HAMAP-Rule" id="MF_00265"/>
    </source>
</evidence>
<keyword evidence="11" id="KW-1185">Reference proteome</keyword>
<evidence type="ECO:0000256" key="4">
    <source>
        <dbReference type="ARBA" id="ARBA00022723"/>
    </source>
</evidence>
<accession>A0A656QN06</accession>
<protein>
    <recommendedName>
        <fullName evidence="8">Ribonuclease VapC</fullName>
        <shortName evidence="8">RNase VapC</shortName>
        <ecNumber evidence="8">3.1.-.-</ecNumber>
    </recommendedName>
    <alternativeName>
        <fullName evidence="8">Toxin VapC</fullName>
    </alternativeName>
</protein>
<evidence type="ECO:0000259" key="9">
    <source>
        <dbReference type="Pfam" id="PF01850"/>
    </source>
</evidence>
<dbReference type="InterPro" id="IPR050556">
    <property type="entry name" value="Type_II_TA_system_RNase"/>
</dbReference>
<keyword evidence="6 8" id="KW-0460">Magnesium</keyword>
<evidence type="ECO:0000256" key="7">
    <source>
        <dbReference type="ARBA" id="ARBA00038093"/>
    </source>
</evidence>
<keyword evidence="8" id="KW-0800">Toxin</keyword>
<comment type="cofactor">
    <cofactor evidence="1 8">
        <name>Mg(2+)</name>
        <dbReference type="ChEBI" id="CHEBI:18420"/>
    </cofactor>
</comment>
<dbReference type="Proteomes" id="UP000027451">
    <property type="component" value="Unassembled WGS sequence"/>
</dbReference>
<dbReference type="GO" id="GO:0016787">
    <property type="term" value="F:hydrolase activity"/>
    <property type="evidence" value="ECO:0007669"/>
    <property type="project" value="UniProtKB-KW"/>
</dbReference>
<comment type="similarity">
    <text evidence="7 8">Belongs to the PINc/VapC protein family.</text>
</comment>
<dbReference type="SUPFAM" id="SSF88723">
    <property type="entry name" value="PIN domain-like"/>
    <property type="match status" value="1"/>
</dbReference>
<feature type="domain" description="PIN" evidence="9">
    <location>
        <begin position="2"/>
        <end position="130"/>
    </location>
</feature>
<proteinExistence type="inferred from homology"/>
<dbReference type="PANTHER" id="PTHR33653">
    <property type="entry name" value="RIBONUCLEASE VAPC2"/>
    <property type="match status" value="1"/>
</dbReference>
<reference evidence="10 11" key="1">
    <citation type="submission" date="2014-03" db="EMBL/GenBank/DDBJ databases">
        <title>Draft Genome Sequences of Four Burkholderia Strains.</title>
        <authorList>
            <person name="Liu X.Y."/>
            <person name="Li C.X."/>
            <person name="Xu J.H."/>
        </authorList>
    </citation>
    <scope>NUCLEOTIDE SEQUENCE [LARGE SCALE GENOMIC DNA]</scope>
    <source>
        <strain evidence="10 11">OP-1</strain>
    </source>
</reference>
<dbReference type="EC" id="3.1.-.-" evidence="8"/>
<evidence type="ECO:0000256" key="6">
    <source>
        <dbReference type="ARBA" id="ARBA00022842"/>
    </source>
</evidence>
<dbReference type="PANTHER" id="PTHR33653:SF1">
    <property type="entry name" value="RIBONUCLEASE VAPC2"/>
    <property type="match status" value="1"/>
</dbReference>
<comment type="caution">
    <text evidence="10">The sequence shown here is derived from an EMBL/GenBank/DDBJ whole genome shotgun (WGS) entry which is preliminary data.</text>
</comment>
<dbReference type="GO" id="GO:0004540">
    <property type="term" value="F:RNA nuclease activity"/>
    <property type="evidence" value="ECO:0007669"/>
    <property type="project" value="InterPro"/>
</dbReference>
<dbReference type="EMBL" id="JFHD01000002">
    <property type="protein sequence ID" value="KDR32901.1"/>
    <property type="molecule type" value="Genomic_DNA"/>
</dbReference>
<organism evidence="10 11">
    <name type="scientific">Caballeronia zhejiangensis</name>
    <dbReference type="NCBI Taxonomy" id="871203"/>
    <lineage>
        <taxon>Bacteria</taxon>
        <taxon>Pseudomonadati</taxon>
        <taxon>Pseudomonadota</taxon>
        <taxon>Betaproteobacteria</taxon>
        <taxon>Burkholderiales</taxon>
        <taxon>Burkholderiaceae</taxon>
        <taxon>Caballeronia</taxon>
    </lineage>
</organism>
<dbReference type="Pfam" id="PF01850">
    <property type="entry name" value="PIN"/>
    <property type="match status" value="1"/>
</dbReference>
<comment type="function">
    <text evidence="8">Toxic component of a toxin-antitoxin (TA) system. An RNase.</text>
</comment>
<feature type="binding site" evidence="8">
    <location>
        <position position="5"/>
    </location>
    <ligand>
        <name>Mg(2+)</name>
        <dbReference type="ChEBI" id="CHEBI:18420"/>
    </ligand>
</feature>
<evidence type="ECO:0000256" key="5">
    <source>
        <dbReference type="ARBA" id="ARBA00022801"/>
    </source>
</evidence>
<dbReference type="RefSeq" id="WP_034470390.1">
    <property type="nucleotide sequence ID" value="NZ_CADFFU010000002.1"/>
</dbReference>
<keyword evidence="5 8" id="KW-0378">Hydrolase</keyword>
<evidence type="ECO:0000256" key="2">
    <source>
        <dbReference type="ARBA" id="ARBA00022649"/>
    </source>
</evidence>
<dbReference type="AlphaFoldDB" id="A0A656QN06"/>
<keyword evidence="3 8" id="KW-0540">Nuclease</keyword>
<evidence type="ECO:0000313" key="11">
    <source>
        <dbReference type="Proteomes" id="UP000027451"/>
    </source>
</evidence>
<keyword evidence="4 8" id="KW-0479">Metal-binding</keyword>
<feature type="binding site" evidence="8">
    <location>
        <position position="104"/>
    </location>
    <ligand>
        <name>Mg(2+)</name>
        <dbReference type="ChEBI" id="CHEBI:18420"/>
    </ligand>
</feature>
<dbReference type="InterPro" id="IPR029060">
    <property type="entry name" value="PIN-like_dom_sf"/>
</dbReference>
<dbReference type="InterPro" id="IPR022907">
    <property type="entry name" value="VapC_family"/>
</dbReference>
<dbReference type="GO" id="GO:0090729">
    <property type="term" value="F:toxin activity"/>
    <property type="evidence" value="ECO:0007669"/>
    <property type="project" value="UniProtKB-KW"/>
</dbReference>
<name>A0A656QN06_9BURK</name>
<evidence type="ECO:0000256" key="1">
    <source>
        <dbReference type="ARBA" id="ARBA00001946"/>
    </source>
</evidence>
<dbReference type="GO" id="GO:0000287">
    <property type="term" value="F:magnesium ion binding"/>
    <property type="evidence" value="ECO:0007669"/>
    <property type="project" value="UniProtKB-UniRule"/>
</dbReference>
<gene>
    <name evidence="8" type="primary">vapC</name>
    <name evidence="10" type="ORF">BG60_12540</name>
</gene>
<evidence type="ECO:0000313" key="10">
    <source>
        <dbReference type="EMBL" id="KDR32901.1"/>
    </source>
</evidence>
<sequence>MYLADTNVISETRLEERANEGVRVLFRQAKLDKRCVHLSVVTVAELRQGVERVRRRGDKRQAEKLESWVNNVLREYDTRILPAGKEIGRLWGNLRAPHPEPALDKLIGATAIFHGLTVVTRNVRDFERMGVEMLNPFE</sequence>
<evidence type="ECO:0000256" key="3">
    <source>
        <dbReference type="ARBA" id="ARBA00022722"/>
    </source>
</evidence>
<dbReference type="HAMAP" id="MF_00265">
    <property type="entry name" value="VapC_Nob1"/>
    <property type="match status" value="1"/>
</dbReference>
<dbReference type="Gene3D" id="3.40.50.1010">
    <property type="entry name" value="5'-nuclease"/>
    <property type="match status" value="1"/>
</dbReference>